<dbReference type="KEGG" id="gfl:GRFL_0458"/>
<evidence type="ECO:0000313" key="2">
    <source>
        <dbReference type="Proteomes" id="UP000186230"/>
    </source>
</evidence>
<dbReference type="STRING" id="1229726.GRFL_0458"/>
<dbReference type="InterPro" id="IPR025345">
    <property type="entry name" value="DUF4249"/>
</dbReference>
<keyword evidence="2" id="KW-1185">Reference proteome</keyword>
<dbReference type="AlphaFoldDB" id="A0A1L7I288"/>
<protein>
    <submittedName>
        <fullName evidence="1">Uncharacterized protein</fullName>
    </submittedName>
</protein>
<name>A0A1L7I288_9FLAO</name>
<dbReference type="OrthoDB" id="1430047at2"/>
<gene>
    <name evidence="1" type="ORF">GRFL_0458</name>
</gene>
<reference evidence="1 2" key="1">
    <citation type="submission" date="2016-07" db="EMBL/GenBank/DDBJ databases">
        <title>Multi-omics approach to identify versatile polysaccharide utilization systems of a marine flavobacterium Gramella flava.</title>
        <authorList>
            <person name="Tang K."/>
        </authorList>
    </citation>
    <scope>NUCLEOTIDE SEQUENCE [LARGE SCALE GENOMIC DNA]</scope>
    <source>
        <strain evidence="1 2">JLT2011</strain>
    </source>
</reference>
<dbReference type="Pfam" id="PF14054">
    <property type="entry name" value="DUF4249"/>
    <property type="match status" value="1"/>
</dbReference>
<dbReference type="Proteomes" id="UP000186230">
    <property type="component" value="Chromosome"/>
</dbReference>
<dbReference type="PROSITE" id="PS51257">
    <property type="entry name" value="PROKAR_LIPOPROTEIN"/>
    <property type="match status" value="1"/>
</dbReference>
<proteinExistence type="predicted"/>
<dbReference type="EMBL" id="CP016359">
    <property type="protein sequence ID" value="APU67182.1"/>
    <property type="molecule type" value="Genomic_DNA"/>
</dbReference>
<evidence type="ECO:0000313" key="1">
    <source>
        <dbReference type="EMBL" id="APU67182.1"/>
    </source>
</evidence>
<sequence length="269" mass="30426">MKRFATYIYCGMIMLLTACEDVVQVDLDESEPKLVIEASILWEKGSSGNTQNIIISKTSPFYESGRNAVDNAQVRLISSENEVFPFVSSGDGMYTATNFNPVINREYKLVVDYDGSLYEATEVLKSVVGLDSVVQSRAGGFSGEDYEIKAYYQDPAETEDFYLFKFKNELSNLEIYEDEFTNGNSIFGYYSDEDIEAGDEIGIQIQGISKDYYQYLYILRSQVGNNQGGPFETMPATVRGNIINKTQPENFPFGYFRLSEVDKLNYTVQ</sequence>
<accession>A0A1L7I288</accession>
<dbReference type="RefSeq" id="WP_083643071.1">
    <property type="nucleotide sequence ID" value="NZ_AMRU01000013.1"/>
</dbReference>
<organism evidence="1 2">
    <name type="scientific">Christiangramia flava JLT2011</name>
    <dbReference type="NCBI Taxonomy" id="1229726"/>
    <lineage>
        <taxon>Bacteria</taxon>
        <taxon>Pseudomonadati</taxon>
        <taxon>Bacteroidota</taxon>
        <taxon>Flavobacteriia</taxon>
        <taxon>Flavobacteriales</taxon>
        <taxon>Flavobacteriaceae</taxon>
        <taxon>Christiangramia</taxon>
    </lineage>
</organism>